<evidence type="ECO:0000256" key="6">
    <source>
        <dbReference type="ARBA" id="ARBA00023136"/>
    </source>
</evidence>
<accession>A0A8S3Y2Y4</accession>
<comment type="caution">
    <text evidence="10">The sequence shown here is derived from an EMBL/GenBank/DDBJ whole genome shotgun (WGS) entry which is preliminary data.</text>
</comment>
<keyword evidence="8" id="KW-0449">Lipoprotein</keyword>
<evidence type="ECO:0000256" key="7">
    <source>
        <dbReference type="ARBA" id="ARBA00023180"/>
    </source>
</evidence>
<feature type="signal peptide" evidence="9">
    <location>
        <begin position="1"/>
        <end position="24"/>
    </location>
</feature>
<evidence type="ECO:0000256" key="8">
    <source>
        <dbReference type="ARBA" id="ARBA00023288"/>
    </source>
</evidence>
<evidence type="ECO:0000256" key="3">
    <source>
        <dbReference type="ARBA" id="ARBA00022692"/>
    </source>
</evidence>
<keyword evidence="11" id="KW-1185">Reference proteome</keyword>
<dbReference type="Proteomes" id="UP000691718">
    <property type="component" value="Unassembled WGS sequence"/>
</dbReference>
<name>A0A8S3Y2Y4_PARAO</name>
<sequence length="171" mass="19248">MAGEKSALTTAITILSFATTGVSSLQCYKCLINPPLGENYNTAKRLCVHFDYSDNFIVECPSSTMCMKQDFYLDIQNGVRITGVERDCAPQTHAYQEYKNGKWSPKTEILEPYEEGCTSVDNKGERATTSRHCYCRQDLCNSTTSTTHEGYTDIMGVIVVFNLMKYINSLR</sequence>
<feature type="chain" id="PRO_5035819728" evidence="9">
    <location>
        <begin position="25"/>
        <end position="171"/>
    </location>
</feature>
<gene>
    <name evidence="10" type="ORF">PAPOLLO_LOCUS22949</name>
</gene>
<dbReference type="InterPro" id="IPR050975">
    <property type="entry name" value="Sleep_regulator"/>
</dbReference>
<comment type="subcellular location">
    <subcellularLocation>
        <location evidence="1">Membrane</location>
        <topology evidence="1">Lipid-anchor</topology>
        <topology evidence="1">GPI-anchor</topology>
    </subcellularLocation>
</comment>
<dbReference type="OrthoDB" id="6329445at2759"/>
<evidence type="ECO:0000313" key="10">
    <source>
        <dbReference type="EMBL" id="CAG5044198.1"/>
    </source>
</evidence>
<evidence type="ECO:0000256" key="2">
    <source>
        <dbReference type="ARBA" id="ARBA00022622"/>
    </source>
</evidence>
<evidence type="ECO:0000256" key="4">
    <source>
        <dbReference type="ARBA" id="ARBA00022729"/>
    </source>
</evidence>
<dbReference type="PANTHER" id="PTHR33562:SF29">
    <property type="entry name" value="PROTEIN SLEEPLESS"/>
    <property type="match status" value="1"/>
</dbReference>
<dbReference type="GO" id="GO:0032222">
    <property type="term" value="P:regulation of synaptic transmission, cholinergic"/>
    <property type="evidence" value="ECO:0007669"/>
    <property type="project" value="InterPro"/>
</dbReference>
<organism evidence="10 11">
    <name type="scientific">Parnassius apollo</name>
    <name type="common">Apollo butterfly</name>
    <name type="synonym">Papilio apollo</name>
    <dbReference type="NCBI Taxonomy" id="110799"/>
    <lineage>
        <taxon>Eukaryota</taxon>
        <taxon>Metazoa</taxon>
        <taxon>Ecdysozoa</taxon>
        <taxon>Arthropoda</taxon>
        <taxon>Hexapoda</taxon>
        <taxon>Insecta</taxon>
        <taxon>Pterygota</taxon>
        <taxon>Neoptera</taxon>
        <taxon>Endopterygota</taxon>
        <taxon>Lepidoptera</taxon>
        <taxon>Glossata</taxon>
        <taxon>Ditrysia</taxon>
        <taxon>Papilionoidea</taxon>
        <taxon>Papilionidae</taxon>
        <taxon>Parnassiinae</taxon>
        <taxon>Parnassini</taxon>
        <taxon>Parnassius</taxon>
        <taxon>Parnassius</taxon>
    </lineage>
</organism>
<dbReference type="InterPro" id="IPR031424">
    <property type="entry name" value="QVR-like"/>
</dbReference>
<evidence type="ECO:0000256" key="1">
    <source>
        <dbReference type="ARBA" id="ARBA00004589"/>
    </source>
</evidence>
<keyword evidence="2" id="KW-0336">GPI-anchor</keyword>
<evidence type="ECO:0000256" key="9">
    <source>
        <dbReference type="SAM" id="SignalP"/>
    </source>
</evidence>
<keyword evidence="6" id="KW-0472">Membrane</keyword>
<keyword evidence="3" id="KW-0812">Transmembrane</keyword>
<evidence type="ECO:0000256" key="5">
    <source>
        <dbReference type="ARBA" id="ARBA00022989"/>
    </source>
</evidence>
<dbReference type="GO" id="GO:0098552">
    <property type="term" value="C:side of membrane"/>
    <property type="evidence" value="ECO:0007669"/>
    <property type="project" value="UniProtKB-KW"/>
</dbReference>
<keyword evidence="4 9" id="KW-0732">Signal</keyword>
<dbReference type="GO" id="GO:0030431">
    <property type="term" value="P:sleep"/>
    <property type="evidence" value="ECO:0007669"/>
    <property type="project" value="InterPro"/>
</dbReference>
<evidence type="ECO:0000313" key="11">
    <source>
        <dbReference type="Proteomes" id="UP000691718"/>
    </source>
</evidence>
<reference evidence="10" key="1">
    <citation type="submission" date="2021-04" db="EMBL/GenBank/DDBJ databases">
        <authorList>
            <person name="Tunstrom K."/>
        </authorList>
    </citation>
    <scope>NUCLEOTIDE SEQUENCE</scope>
</reference>
<dbReference type="AlphaFoldDB" id="A0A8S3Y2Y4"/>
<proteinExistence type="predicted"/>
<protein>
    <submittedName>
        <fullName evidence="10">(apollo) hypothetical protein</fullName>
    </submittedName>
</protein>
<keyword evidence="7" id="KW-0325">Glycoprotein</keyword>
<keyword evidence="5" id="KW-1133">Transmembrane helix</keyword>
<dbReference type="EMBL" id="CAJQZP010001411">
    <property type="protein sequence ID" value="CAG5044198.1"/>
    <property type="molecule type" value="Genomic_DNA"/>
</dbReference>
<dbReference type="PANTHER" id="PTHR33562">
    <property type="entry name" value="ATILLA, ISOFORM B-RELATED-RELATED"/>
    <property type="match status" value="1"/>
</dbReference>
<dbReference type="Pfam" id="PF17064">
    <property type="entry name" value="QVR"/>
    <property type="match status" value="1"/>
</dbReference>